<dbReference type="GO" id="GO:0016740">
    <property type="term" value="F:transferase activity"/>
    <property type="evidence" value="ECO:0007669"/>
    <property type="project" value="UniProtKB-KW"/>
</dbReference>
<dbReference type="InterPro" id="IPR029055">
    <property type="entry name" value="Ntn_hydrolases_N"/>
</dbReference>
<keyword evidence="5" id="KW-0732">Signal</keyword>
<keyword evidence="4" id="KW-0865">Zymogen</keyword>
<dbReference type="STRING" id="1123269.NX02_19025"/>
<gene>
    <name evidence="6" type="ORF">NX02_19025</name>
</gene>
<dbReference type="AlphaFoldDB" id="W0AC41"/>
<dbReference type="eggNOG" id="COG0405">
    <property type="taxonomic scope" value="Bacteria"/>
</dbReference>
<dbReference type="RefSeq" id="WP_025293640.1">
    <property type="nucleotide sequence ID" value="NZ_CP006644.1"/>
</dbReference>
<dbReference type="Pfam" id="PF01019">
    <property type="entry name" value="G_glu_transpept"/>
    <property type="match status" value="1"/>
</dbReference>
<keyword evidence="3" id="KW-0378">Hydrolase</keyword>
<evidence type="ECO:0000256" key="2">
    <source>
        <dbReference type="ARBA" id="ARBA00022679"/>
    </source>
</evidence>
<accession>W0AC41</accession>
<dbReference type="Proteomes" id="UP000018851">
    <property type="component" value="Chromosome"/>
</dbReference>
<dbReference type="GO" id="GO:0016787">
    <property type="term" value="F:hydrolase activity"/>
    <property type="evidence" value="ECO:0007669"/>
    <property type="project" value="UniProtKB-KW"/>
</dbReference>
<dbReference type="SUPFAM" id="SSF56235">
    <property type="entry name" value="N-terminal nucleophile aminohydrolases (Ntn hydrolases)"/>
    <property type="match status" value="1"/>
</dbReference>
<evidence type="ECO:0008006" key="8">
    <source>
        <dbReference type="Google" id="ProtNLM"/>
    </source>
</evidence>
<dbReference type="Gene3D" id="1.10.246.130">
    <property type="match status" value="1"/>
</dbReference>
<organism evidence="6 7">
    <name type="scientific">Sphingomonas sanxanigenens DSM 19645 = NX02</name>
    <dbReference type="NCBI Taxonomy" id="1123269"/>
    <lineage>
        <taxon>Bacteria</taxon>
        <taxon>Pseudomonadati</taxon>
        <taxon>Pseudomonadota</taxon>
        <taxon>Alphaproteobacteria</taxon>
        <taxon>Sphingomonadales</taxon>
        <taxon>Sphingomonadaceae</taxon>
        <taxon>Sphingomonas</taxon>
    </lineage>
</organism>
<keyword evidence="2" id="KW-0808">Transferase</keyword>
<evidence type="ECO:0000256" key="4">
    <source>
        <dbReference type="ARBA" id="ARBA00023145"/>
    </source>
</evidence>
<reference evidence="6 7" key="1">
    <citation type="submission" date="2013-07" db="EMBL/GenBank/DDBJ databases">
        <title>Completed genome of Sphingomonas sanxanigenens NX02.</title>
        <authorList>
            <person name="Ma T."/>
            <person name="Huang H."/>
            <person name="Wu M."/>
            <person name="Li X."/>
            <person name="Li G."/>
        </authorList>
    </citation>
    <scope>NUCLEOTIDE SEQUENCE [LARGE SCALE GENOMIC DNA]</scope>
    <source>
        <strain evidence="6 7">NX02</strain>
    </source>
</reference>
<dbReference type="PRINTS" id="PR01210">
    <property type="entry name" value="GGTRANSPTASE"/>
</dbReference>
<evidence type="ECO:0000313" key="7">
    <source>
        <dbReference type="Proteomes" id="UP000018851"/>
    </source>
</evidence>
<evidence type="ECO:0000256" key="3">
    <source>
        <dbReference type="ARBA" id="ARBA00022801"/>
    </source>
</evidence>
<dbReference type="InterPro" id="IPR051792">
    <property type="entry name" value="GGT_bact"/>
</dbReference>
<feature type="signal peptide" evidence="5">
    <location>
        <begin position="1"/>
        <end position="27"/>
    </location>
</feature>
<sequence>MTKRAKLMITACLGCLAAISAPPAAVAQEQGAKPAVTAKKAMASANHPLVTRAMVEVMRKGGNAMDAALVGVIIQPIVEPQMTTLAGGMSILYYEAKTGKYYYLDAELNKTKKGAPNSPGWIAYTSNEKVVAETSGVRIGVPGTVAGLKAAADRFGTLPWADYFKPAIGIAENGFPMYSFLYGEMAEAAMGRLSAYPSGREEFLPNGYVPPVGTIVTRPRLAATMKRIGAEGPDYIYKGEWARKFVAEAQRTGGQISMDDLASYAVRWEEPTRSTFRGHDIISAPPPSTAGTLISMILNIIEPWDLNAQPHYAQSAESFNRMRRTFAFAENATDSYVKDPLSFDVPLQTLLSKEYAAMMRTLIEGSAAKPLPAASAAAPMPGMELAATPADLKDQRSTDTDHLVAVDAEGNMVSVTHTVYGSTFATGQVVDGIAMNTGNPFPGTGTGAGRRVISPFPPTIVAKDGKPRLVIGSPGLSSRAVALTLINYLGYGMTLEQAVDAPRFQGSQIDLPATIETRVTQQTRDDLARTYGVVVKPTTPYNWHFGSIHAIERTADGGLSGVADPRRSGLAAGF</sequence>
<evidence type="ECO:0000313" key="6">
    <source>
        <dbReference type="EMBL" id="AHE55469.1"/>
    </source>
</evidence>
<dbReference type="PANTHER" id="PTHR43199:SF1">
    <property type="entry name" value="GLUTATHIONE HYDROLASE PROENZYME"/>
    <property type="match status" value="1"/>
</dbReference>
<dbReference type="InterPro" id="IPR043138">
    <property type="entry name" value="GGT_lsub"/>
</dbReference>
<feature type="chain" id="PRO_5004785267" description="Gamma-glutamyltransferase" evidence="5">
    <location>
        <begin position="28"/>
        <end position="574"/>
    </location>
</feature>
<proteinExistence type="inferred from homology"/>
<keyword evidence="7" id="KW-1185">Reference proteome</keyword>
<comment type="similarity">
    <text evidence="1">Belongs to the gamma-glutamyltransferase family.</text>
</comment>
<evidence type="ECO:0000256" key="5">
    <source>
        <dbReference type="SAM" id="SignalP"/>
    </source>
</evidence>
<dbReference type="InterPro" id="IPR043137">
    <property type="entry name" value="GGT_ssub_C"/>
</dbReference>
<protein>
    <recommendedName>
        <fullName evidence="8">Gamma-glutamyltransferase</fullName>
    </recommendedName>
</protein>
<dbReference type="OrthoDB" id="9781342at2"/>
<dbReference type="PATRIC" id="fig|1123269.5.peg.3722"/>
<dbReference type="EMBL" id="CP006644">
    <property type="protein sequence ID" value="AHE55469.1"/>
    <property type="molecule type" value="Genomic_DNA"/>
</dbReference>
<name>W0AC41_9SPHN</name>
<dbReference type="KEGG" id="ssan:NX02_19025"/>
<dbReference type="HOGENOM" id="CLU_014813_0_3_5"/>
<evidence type="ECO:0000256" key="1">
    <source>
        <dbReference type="ARBA" id="ARBA00009381"/>
    </source>
</evidence>
<dbReference type="Gene3D" id="3.60.20.40">
    <property type="match status" value="1"/>
</dbReference>
<dbReference type="PANTHER" id="PTHR43199">
    <property type="entry name" value="GLUTATHIONE HYDROLASE"/>
    <property type="match status" value="1"/>
</dbReference>